<evidence type="ECO:0000313" key="2">
    <source>
        <dbReference type="Proteomes" id="UP001515500"/>
    </source>
</evidence>
<evidence type="ECO:0000313" key="3">
    <source>
        <dbReference type="RefSeq" id="XP_039146450.1"/>
    </source>
</evidence>
<keyword evidence="1" id="KW-1133">Transmembrane helix</keyword>
<dbReference type="GeneID" id="120283779"/>
<dbReference type="RefSeq" id="XP_039146450.1">
    <property type="nucleotide sequence ID" value="XM_039290516.1"/>
</dbReference>
<dbReference type="AlphaFoldDB" id="A0AB40D6K0"/>
<evidence type="ECO:0000256" key="1">
    <source>
        <dbReference type="SAM" id="Phobius"/>
    </source>
</evidence>
<keyword evidence="1" id="KW-0472">Membrane</keyword>
<feature type="transmembrane region" description="Helical" evidence="1">
    <location>
        <begin position="53"/>
        <end position="72"/>
    </location>
</feature>
<accession>A0AB40D6K0</accession>
<keyword evidence="1" id="KW-0812">Transmembrane</keyword>
<sequence>MGVCGSPLCFSLARLLIVGVGPIAERKVGACSVWVFLGGRWNGEVGNGVMHGFSWSLCGIFFPGLIFSYYWWWSSPSIKGHTEPVNVDLDDKRSYLLMMDFSEEEVAMAINQLNYGDILSFSSHCIGVMAMMIST</sequence>
<keyword evidence="2" id="KW-1185">Reference proteome</keyword>
<protein>
    <submittedName>
        <fullName evidence="3">Uncharacterized protein LOC120283779</fullName>
    </submittedName>
</protein>
<proteinExistence type="predicted"/>
<organism evidence="2 3">
    <name type="scientific">Dioscorea cayennensis subsp. rotundata</name>
    <name type="common">White Guinea yam</name>
    <name type="synonym">Dioscorea rotundata</name>
    <dbReference type="NCBI Taxonomy" id="55577"/>
    <lineage>
        <taxon>Eukaryota</taxon>
        <taxon>Viridiplantae</taxon>
        <taxon>Streptophyta</taxon>
        <taxon>Embryophyta</taxon>
        <taxon>Tracheophyta</taxon>
        <taxon>Spermatophyta</taxon>
        <taxon>Magnoliopsida</taxon>
        <taxon>Liliopsida</taxon>
        <taxon>Dioscoreales</taxon>
        <taxon>Dioscoreaceae</taxon>
        <taxon>Dioscorea</taxon>
    </lineage>
</organism>
<name>A0AB40D6K0_DIOCR</name>
<gene>
    <name evidence="3" type="primary">LOC120283779</name>
</gene>
<dbReference type="Proteomes" id="UP001515500">
    <property type="component" value="Chromosome 19"/>
</dbReference>
<reference evidence="3" key="1">
    <citation type="submission" date="2025-08" db="UniProtKB">
        <authorList>
            <consortium name="RefSeq"/>
        </authorList>
    </citation>
    <scope>IDENTIFICATION</scope>
</reference>